<name>A0A076EK55_RHOOP</name>
<dbReference type="RefSeq" id="WP_128639558.1">
    <property type="nucleotide sequence ID" value="NZ_CP008947.1"/>
</dbReference>
<gene>
    <name evidence="1" type="ORF">EP51_13635</name>
</gene>
<proteinExistence type="predicted"/>
<reference evidence="1 2" key="1">
    <citation type="submission" date="2014-07" db="EMBL/GenBank/DDBJ databases">
        <title>Genome Sequence of Rhodococcus opacus Strain R7, a Biodegrader of Mono- and Polycyclic Aromatic Hydrocarbons.</title>
        <authorList>
            <person name="Di Gennaro P."/>
            <person name="Zampolli J."/>
            <person name="Presti I."/>
            <person name="Cappelletti M."/>
            <person name="D'Ursi P."/>
            <person name="Orro A."/>
            <person name="Mezzelani A."/>
            <person name="Milanesi L."/>
        </authorList>
    </citation>
    <scope>NUCLEOTIDE SEQUENCE [LARGE SCALE GENOMIC DNA]</scope>
    <source>
        <strain evidence="1 2">R7</strain>
    </source>
</reference>
<protein>
    <recommendedName>
        <fullName evidence="3">Ketohydroxyglutarate aldolase</fullName>
    </recommendedName>
</protein>
<sequence>MRGVVGISVTVDADHVEDIDVVGVALAEEGMRIDAVHHTIGIISGSVPASRLAALEAVPGVLAVELEQNVDIRRSGPEPW</sequence>
<accession>A0A076EK55</accession>
<dbReference type="eggNOG" id="ENOG5031G7S">
    <property type="taxonomic scope" value="Bacteria"/>
</dbReference>
<dbReference type="Proteomes" id="UP000028488">
    <property type="component" value="Chromosome"/>
</dbReference>
<dbReference type="EMBL" id="CP008947">
    <property type="protein sequence ID" value="AII05607.1"/>
    <property type="molecule type" value="Genomic_DNA"/>
</dbReference>
<evidence type="ECO:0008006" key="3">
    <source>
        <dbReference type="Google" id="ProtNLM"/>
    </source>
</evidence>
<dbReference type="AlphaFoldDB" id="A0A076EK55"/>
<evidence type="ECO:0000313" key="1">
    <source>
        <dbReference type="EMBL" id="AII05607.1"/>
    </source>
</evidence>
<evidence type="ECO:0000313" key="2">
    <source>
        <dbReference type="Proteomes" id="UP000028488"/>
    </source>
</evidence>
<organism evidence="1 2">
    <name type="scientific">Rhodococcus opacus</name>
    <name type="common">Nocardia opaca</name>
    <dbReference type="NCBI Taxonomy" id="37919"/>
    <lineage>
        <taxon>Bacteria</taxon>
        <taxon>Bacillati</taxon>
        <taxon>Actinomycetota</taxon>
        <taxon>Actinomycetes</taxon>
        <taxon>Mycobacteriales</taxon>
        <taxon>Nocardiaceae</taxon>
        <taxon>Rhodococcus</taxon>
    </lineage>
</organism>